<evidence type="ECO:0000256" key="4">
    <source>
        <dbReference type="ARBA" id="ARBA00023136"/>
    </source>
</evidence>
<keyword evidence="2 6" id="KW-0812">Transmembrane</keyword>
<feature type="domain" description="TM2" evidence="7">
    <location>
        <begin position="70"/>
        <end position="118"/>
    </location>
</feature>
<sequence length="165" mass="18013">MSSPTHPPQDQFPTTYHGPAADPAGSGSPDAGVHAAYTAGGQGRHWDRSEGSASPHREWDRNPEWNQRDRKSFLLASLLSILLGPLGVDRFYLGKIGTGILKLVTVGGFGLWWVIDVVLLLCNVTRDVDGRELTGYEEHKTVVFVVGGIVVGLSLLNGAWFPFFW</sequence>
<evidence type="ECO:0000256" key="6">
    <source>
        <dbReference type="SAM" id="Phobius"/>
    </source>
</evidence>
<dbReference type="InterPro" id="IPR050932">
    <property type="entry name" value="TM2D1-3-like"/>
</dbReference>
<comment type="subcellular location">
    <subcellularLocation>
        <location evidence="1">Membrane</location>
        <topology evidence="1">Multi-pass membrane protein</topology>
    </subcellularLocation>
</comment>
<dbReference type="Pfam" id="PF05154">
    <property type="entry name" value="TM2"/>
    <property type="match status" value="1"/>
</dbReference>
<keyword evidence="3 6" id="KW-1133">Transmembrane helix</keyword>
<reference evidence="9" key="1">
    <citation type="journal article" date="2019" name="Int. J. Syst. Evol. Microbiol.">
        <title>The Global Catalogue of Microorganisms (GCM) 10K type strain sequencing project: providing services to taxonomists for standard genome sequencing and annotation.</title>
        <authorList>
            <consortium name="The Broad Institute Genomics Platform"/>
            <consortium name="The Broad Institute Genome Sequencing Center for Infectious Disease"/>
            <person name="Wu L."/>
            <person name="Ma J."/>
        </authorList>
    </citation>
    <scope>NUCLEOTIDE SEQUENCE [LARGE SCALE GENOMIC DNA]</scope>
    <source>
        <strain evidence="9">JCM 17458</strain>
    </source>
</reference>
<comment type="caution">
    <text evidence="8">The sequence shown here is derived from an EMBL/GenBank/DDBJ whole genome shotgun (WGS) entry which is preliminary data.</text>
</comment>
<evidence type="ECO:0000313" key="9">
    <source>
        <dbReference type="Proteomes" id="UP001501586"/>
    </source>
</evidence>
<dbReference type="PANTHER" id="PTHR21016">
    <property type="entry name" value="BETA-AMYLOID BINDING PROTEIN-RELATED"/>
    <property type="match status" value="1"/>
</dbReference>
<evidence type="ECO:0000256" key="1">
    <source>
        <dbReference type="ARBA" id="ARBA00004141"/>
    </source>
</evidence>
<keyword evidence="9" id="KW-1185">Reference proteome</keyword>
<evidence type="ECO:0000256" key="5">
    <source>
        <dbReference type="SAM" id="MobiDB-lite"/>
    </source>
</evidence>
<organism evidence="8 9">
    <name type="scientific">Brevibacterium daeguense</name>
    <dbReference type="NCBI Taxonomy" id="909936"/>
    <lineage>
        <taxon>Bacteria</taxon>
        <taxon>Bacillati</taxon>
        <taxon>Actinomycetota</taxon>
        <taxon>Actinomycetes</taxon>
        <taxon>Micrococcales</taxon>
        <taxon>Brevibacteriaceae</taxon>
        <taxon>Brevibacterium</taxon>
    </lineage>
</organism>
<accession>A0ABP8EHU8</accession>
<keyword evidence="4 6" id="KW-0472">Membrane</keyword>
<dbReference type="PANTHER" id="PTHR21016:SF25">
    <property type="entry name" value="TM2 DOMAIN-CONTAINING PROTEIN DDB_G0277895-RELATED"/>
    <property type="match status" value="1"/>
</dbReference>
<evidence type="ECO:0000256" key="2">
    <source>
        <dbReference type="ARBA" id="ARBA00022692"/>
    </source>
</evidence>
<dbReference type="RefSeq" id="WP_236863569.1">
    <property type="nucleotide sequence ID" value="NZ_BAABAZ010000004.1"/>
</dbReference>
<dbReference type="InterPro" id="IPR007829">
    <property type="entry name" value="TM2"/>
</dbReference>
<protein>
    <recommendedName>
        <fullName evidence="7">TM2 domain-containing protein</fullName>
    </recommendedName>
</protein>
<feature type="region of interest" description="Disordered" evidence="5">
    <location>
        <begin position="1"/>
        <end position="63"/>
    </location>
</feature>
<name>A0ABP8EHU8_9MICO</name>
<evidence type="ECO:0000313" key="8">
    <source>
        <dbReference type="EMBL" id="GAA4283517.1"/>
    </source>
</evidence>
<feature type="transmembrane region" description="Helical" evidence="6">
    <location>
        <begin position="73"/>
        <end position="93"/>
    </location>
</feature>
<dbReference type="Proteomes" id="UP001501586">
    <property type="component" value="Unassembled WGS sequence"/>
</dbReference>
<feature type="transmembrane region" description="Helical" evidence="6">
    <location>
        <begin position="142"/>
        <end position="163"/>
    </location>
</feature>
<feature type="transmembrane region" description="Helical" evidence="6">
    <location>
        <begin position="99"/>
        <end position="121"/>
    </location>
</feature>
<evidence type="ECO:0000256" key="3">
    <source>
        <dbReference type="ARBA" id="ARBA00022989"/>
    </source>
</evidence>
<gene>
    <name evidence="8" type="ORF">GCM10022261_10480</name>
</gene>
<evidence type="ECO:0000259" key="7">
    <source>
        <dbReference type="Pfam" id="PF05154"/>
    </source>
</evidence>
<proteinExistence type="predicted"/>
<feature type="compositionally biased region" description="Basic and acidic residues" evidence="5">
    <location>
        <begin position="44"/>
        <end position="63"/>
    </location>
</feature>
<dbReference type="EMBL" id="BAABAZ010000004">
    <property type="protein sequence ID" value="GAA4283517.1"/>
    <property type="molecule type" value="Genomic_DNA"/>
</dbReference>